<dbReference type="EMBL" id="CABPRY010000006">
    <property type="protein sequence ID" value="VVE17514.1"/>
    <property type="molecule type" value="Genomic_DNA"/>
</dbReference>
<dbReference type="AlphaFoldDB" id="A0A5E4W1T4"/>
<name>A0A5E4W1T4_9BURK</name>
<evidence type="ECO:0000313" key="1">
    <source>
        <dbReference type="EMBL" id="VVE17514.1"/>
    </source>
</evidence>
<sequence length="165" mass="18972">MNRNTPAVVSSTPRYRTRAWERVRVAHRRVSPAFARILREGARPNQIAYQSLMAQYGGEPVGIECRNSNREAWAFVLPEASGDQPWRIQQFDQDSFIGHMCFDTIEEAVEEMLRMGYRRVDVGALDRVAATDRWALGVRRSAIMQRHQEGLISYRQMAEELSSTV</sequence>
<protein>
    <submittedName>
        <fullName evidence="1">Uncharacterized protein</fullName>
    </submittedName>
</protein>
<evidence type="ECO:0000313" key="2">
    <source>
        <dbReference type="Proteomes" id="UP000396788"/>
    </source>
</evidence>
<proteinExistence type="predicted"/>
<gene>
    <name evidence="1" type="ORF">PCE31107_02973</name>
</gene>
<dbReference type="Proteomes" id="UP000396788">
    <property type="component" value="Unassembled WGS sequence"/>
</dbReference>
<accession>A0A5E4W1T4</accession>
<dbReference type="RefSeq" id="WP_150609406.1">
    <property type="nucleotide sequence ID" value="NZ_CABPRY010000006.1"/>
</dbReference>
<organism evidence="1 2">
    <name type="scientific">Pandoraea cepalis</name>
    <dbReference type="NCBI Taxonomy" id="2508294"/>
    <lineage>
        <taxon>Bacteria</taxon>
        <taxon>Pseudomonadati</taxon>
        <taxon>Pseudomonadota</taxon>
        <taxon>Betaproteobacteria</taxon>
        <taxon>Burkholderiales</taxon>
        <taxon>Burkholderiaceae</taxon>
        <taxon>Pandoraea</taxon>
    </lineage>
</organism>
<reference evidence="1 2" key="1">
    <citation type="submission" date="2019-08" db="EMBL/GenBank/DDBJ databases">
        <authorList>
            <person name="Peeters C."/>
        </authorList>
    </citation>
    <scope>NUCLEOTIDE SEQUENCE [LARGE SCALE GENOMIC DNA]</scope>
    <source>
        <strain evidence="1 2">LMG 31107</strain>
    </source>
</reference>